<dbReference type="CDD" id="cd00609">
    <property type="entry name" value="AAT_like"/>
    <property type="match status" value="1"/>
</dbReference>
<evidence type="ECO:0000313" key="8">
    <source>
        <dbReference type="EMBL" id="RNB48769.1"/>
    </source>
</evidence>
<reference evidence="8 9" key="1">
    <citation type="submission" date="2018-10" db="EMBL/GenBank/DDBJ databases">
        <title>Isolation, diversity and antibacterial activity of antinobacteria from the wheat rhizosphere soil.</title>
        <authorList>
            <person name="Sun T."/>
        </authorList>
    </citation>
    <scope>NUCLEOTIDE SEQUENCE [LARGE SCALE GENOMIC DNA]</scope>
    <source>
        <strain evidence="8 9">SJ-23</strain>
    </source>
</reference>
<organism evidence="8 9">
    <name type="scientific">Agromyces tardus</name>
    <dbReference type="NCBI Taxonomy" id="2583849"/>
    <lineage>
        <taxon>Bacteria</taxon>
        <taxon>Bacillati</taxon>
        <taxon>Actinomycetota</taxon>
        <taxon>Actinomycetes</taxon>
        <taxon>Micrococcales</taxon>
        <taxon>Microbacteriaceae</taxon>
        <taxon>Agromyces</taxon>
    </lineage>
</organism>
<keyword evidence="3 6" id="KW-0032">Aminotransferase</keyword>
<evidence type="ECO:0000256" key="6">
    <source>
        <dbReference type="HAMAP-Rule" id="MF_01513"/>
    </source>
</evidence>
<comment type="catalytic activity">
    <reaction evidence="6">
        <text>an aromatic L-alpha-amino acid + 2-oxoglutarate = an aromatic oxo-acid + L-glutamate</text>
        <dbReference type="Rhea" id="RHEA:17533"/>
        <dbReference type="ChEBI" id="CHEBI:16810"/>
        <dbReference type="ChEBI" id="CHEBI:29985"/>
        <dbReference type="ChEBI" id="CHEBI:73309"/>
        <dbReference type="ChEBI" id="CHEBI:84824"/>
        <dbReference type="EC" id="2.6.1.57"/>
    </reaction>
</comment>
<keyword evidence="4 6" id="KW-0808">Transferase</keyword>
<dbReference type="InterPro" id="IPR005861">
    <property type="entry name" value="HisP_aminotrans"/>
</dbReference>
<keyword evidence="5 6" id="KW-0663">Pyridoxal phosphate</keyword>
<dbReference type="InterPro" id="IPR024892">
    <property type="entry name" value="ArAT"/>
</dbReference>
<dbReference type="Gene3D" id="3.40.640.10">
    <property type="entry name" value="Type I PLP-dependent aspartate aminotransferase-like (Major domain)"/>
    <property type="match status" value="1"/>
</dbReference>
<dbReference type="OrthoDB" id="9809616at2"/>
<dbReference type="GO" id="GO:0004400">
    <property type="term" value="F:histidinol-phosphate transaminase activity"/>
    <property type="evidence" value="ECO:0007669"/>
    <property type="project" value="InterPro"/>
</dbReference>
<feature type="modified residue" description="N6-(pyridoxal phosphate)lysine" evidence="6">
    <location>
        <position position="250"/>
    </location>
</feature>
<evidence type="ECO:0000256" key="3">
    <source>
        <dbReference type="ARBA" id="ARBA00022576"/>
    </source>
</evidence>
<evidence type="ECO:0000256" key="1">
    <source>
        <dbReference type="ARBA" id="ARBA00001933"/>
    </source>
</evidence>
<dbReference type="GO" id="GO:0008793">
    <property type="term" value="F:aromatic-amino-acid transaminase activity"/>
    <property type="evidence" value="ECO:0007669"/>
    <property type="project" value="UniProtKB-UniRule"/>
</dbReference>
<dbReference type="HAMAP" id="MF_01513">
    <property type="entry name" value="Phe_aminotrans_2"/>
    <property type="match status" value="1"/>
</dbReference>
<sequence>MTLTRKRIPPLWQRSPWRQRGTVESVTAPEPTGARVRLRAEIAALPPYRQGRPAPADGFKLSSNENPFDPLPSVQAAIAAAATEVNRYPDATALRLRERLAERFGVSPDEVIVGAGSVSLLAQFILAAAGPGDEVVYAWRSFEAYPGLVTVSGATSVQVPNRADHGHDLDAMADAITDRTRAVIVCSPNNPTGVAVTADEFERFMARVPSDVLVLLDEAYAEFVRDEASVDGSTLIGRYPNLVVLRTFSKAYGLAGVRIGYAIGPVEILDAARATAIPLGVTGVATAGALAALEADAEVELLRRVDALAEQRTRFRAALLEQGWAVPDAQGNFVWLPTGERTAAVADRLFDAGFVTRAFPPDGIRISVGEAESVDTLLRVLEELVEPSQEGHSA</sequence>
<name>A0A3M8ABY0_9MICO</name>
<gene>
    <name evidence="6" type="primary">pat</name>
    <name evidence="8" type="ORF">EDM22_10505</name>
</gene>
<dbReference type="AlphaFoldDB" id="A0A3M8ABY0"/>
<dbReference type="InterPro" id="IPR001917">
    <property type="entry name" value="Aminotrans_II_pyridoxalP_BS"/>
</dbReference>
<evidence type="ECO:0000256" key="4">
    <source>
        <dbReference type="ARBA" id="ARBA00022679"/>
    </source>
</evidence>
<dbReference type="Gene3D" id="3.90.1150.10">
    <property type="entry name" value="Aspartate Aminotransferase, domain 1"/>
    <property type="match status" value="1"/>
</dbReference>
<proteinExistence type="inferred from homology"/>
<comment type="cofactor">
    <cofactor evidence="1 6">
        <name>pyridoxal 5'-phosphate</name>
        <dbReference type="ChEBI" id="CHEBI:597326"/>
    </cofactor>
</comment>
<dbReference type="HAMAP" id="MF_01023">
    <property type="entry name" value="HisC_aminotrans_2"/>
    <property type="match status" value="1"/>
</dbReference>
<dbReference type="PANTHER" id="PTHR43643:SF3">
    <property type="entry name" value="HISTIDINOL-PHOSPHATE AMINOTRANSFERASE"/>
    <property type="match status" value="1"/>
</dbReference>
<dbReference type="PANTHER" id="PTHR43643">
    <property type="entry name" value="HISTIDINOL-PHOSPHATE AMINOTRANSFERASE 2"/>
    <property type="match status" value="1"/>
</dbReference>
<accession>A0A3M8ABY0</accession>
<evidence type="ECO:0000259" key="7">
    <source>
        <dbReference type="Pfam" id="PF00155"/>
    </source>
</evidence>
<dbReference type="PROSITE" id="PS00599">
    <property type="entry name" value="AA_TRANSFER_CLASS_2"/>
    <property type="match status" value="1"/>
</dbReference>
<dbReference type="EC" id="2.6.1.57" evidence="6"/>
<dbReference type="GO" id="GO:0030170">
    <property type="term" value="F:pyridoxal phosphate binding"/>
    <property type="evidence" value="ECO:0007669"/>
    <property type="project" value="UniProtKB-UniRule"/>
</dbReference>
<protein>
    <recommendedName>
        <fullName evidence="6">Aromatic amino acid aminotransferase</fullName>
        <shortName evidence="6">ArAT</shortName>
        <ecNumber evidence="6">2.6.1.57</ecNumber>
    </recommendedName>
</protein>
<comment type="subunit">
    <text evidence="2 6">Homodimer.</text>
</comment>
<dbReference type="Pfam" id="PF00155">
    <property type="entry name" value="Aminotran_1_2"/>
    <property type="match status" value="1"/>
</dbReference>
<comment type="caution">
    <text evidence="8">The sequence shown here is derived from an EMBL/GenBank/DDBJ whole genome shotgun (WGS) entry which is preliminary data.</text>
</comment>
<dbReference type="InterPro" id="IPR015422">
    <property type="entry name" value="PyrdxlP-dep_Trfase_small"/>
</dbReference>
<dbReference type="SUPFAM" id="SSF53383">
    <property type="entry name" value="PLP-dependent transferases"/>
    <property type="match status" value="1"/>
</dbReference>
<comment type="function">
    <text evidence="6">Aminotransferase that catalyzes the conversion of aromatic amino acids and 2-oxoglutarate into corresponding aromatic oxo acids and L-glutamate.</text>
</comment>
<comment type="similarity">
    <text evidence="6">Belongs to the class-II pyridoxal-phosphate-dependent aminotransferase family.</text>
</comment>
<dbReference type="InterPro" id="IPR015424">
    <property type="entry name" value="PyrdxlP-dep_Trfase"/>
</dbReference>
<dbReference type="InterPro" id="IPR004839">
    <property type="entry name" value="Aminotransferase_I/II_large"/>
</dbReference>
<keyword evidence="9" id="KW-1185">Reference proteome</keyword>
<dbReference type="NCBIfam" id="NF002878">
    <property type="entry name" value="PRK03321.1"/>
    <property type="match status" value="1"/>
</dbReference>
<evidence type="ECO:0000313" key="9">
    <source>
        <dbReference type="Proteomes" id="UP000275048"/>
    </source>
</evidence>
<dbReference type="GO" id="GO:0000105">
    <property type="term" value="P:L-histidine biosynthetic process"/>
    <property type="evidence" value="ECO:0007669"/>
    <property type="project" value="InterPro"/>
</dbReference>
<dbReference type="Proteomes" id="UP000275048">
    <property type="component" value="Unassembled WGS sequence"/>
</dbReference>
<dbReference type="EMBL" id="RHHB01000018">
    <property type="protein sequence ID" value="RNB48769.1"/>
    <property type="molecule type" value="Genomic_DNA"/>
</dbReference>
<evidence type="ECO:0000256" key="2">
    <source>
        <dbReference type="ARBA" id="ARBA00011738"/>
    </source>
</evidence>
<feature type="domain" description="Aminotransferase class I/classII large" evidence="7">
    <location>
        <begin position="57"/>
        <end position="380"/>
    </location>
</feature>
<evidence type="ECO:0000256" key="5">
    <source>
        <dbReference type="ARBA" id="ARBA00022898"/>
    </source>
</evidence>
<dbReference type="InterPro" id="IPR050106">
    <property type="entry name" value="HistidinolP_aminotransfase"/>
</dbReference>
<dbReference type="InterPro" id="IPR015421">
    <property type="entry name" value="PyrdxlP-dep_Trfase_major"/>
</dbReference>